<evidence type="ECO:0000313" key="2">
    <source>
        <dbReference type="Proteomes" id="UP000324800"/>
    </source>
</evidence>
<evidence type="ECO:0000313" key="1">
    <source>
        <dbReference type="EMBL" id="KAA6389387.1"/>
    </source>
</evidence>
<dbReference type="Proteomes" id="UP000324800">
    <property type="component" value="Unassembled WGS sequence"/>
</dbReference>
<comment type="caution">
    <text evidence="1">The sequence shown here is derived from an EMBL/GenBank/DDBJ whole genome shotgun (WGS) entry which is preliminary data.</text>
</comment>
<protein>
    <submittedName>
        <fullName evidence="1">Uncharacterized protein</fullName>
    </submittedName>
</protein>
<sequence>MSEFTQIFEAYNDLCKKLENISCKSLVDVIKQPAEGQKKIAMKIAMLLIMHRNDALKEFAENGIFTSIVDIYDRSGQQQLKGLCDDFISLAASRVKEQGSDFEGAINFMDSLLGISASLQVLIAKKALEAVDGALRQSEMLGQASIQTQYIQMLAENLSFQKNTTDQELKDKETRQNDLQSDIILGRQSNQSKYRSLCVLFHMIKNNASSNSSIIPVSSTSAQQSASAAAASSASQEALIASLRWVDPIYPILQQLNYKQKEEEDNLVSTGASKRFNE</sequence>
<dbReference type="EMBL" id="SNRW01003605">
    <property type="protein sequence ID" value="KAA6389387.1"/>
    <property type="molecule type" value="Genomic_DNA"/>
</dbReference>
<gene>
    <name evidence="1" type="ORF">EZS28_015084</name>
</gene>
<accession>A0A5J4W3C4</accession>
<reference evidence="1 2" key="1">
    <citation type="submission" date="2019-03" db="EMBL/GenBank/DDBJ databases">
        <title>Single cell metagenomics reveals metabolic interactions within the superorganism composed of flagellate Streblomastix strix and complex community of Bacteroidetes bacteria on its surface.</title>
        <authorList>
            <person name="Treitli S.C."/>
            <person name="Kolisko M."/>
            <person name="Husnik F."/>
            <person name="Keeling P."/>
            <person name="Hampl V."/>
        </authorList>
    </citation>
    <scope>NUCLEOTIDE SEQUENCE [LARGE SCALE GENOMIC DNA]</scope>
    <source>
        <strain evidence="1">ST1C</strain>
    </source>
</reference>
<dbReference type="AlphaFoldDB" id="A0A5J4W3C4"/>
<organism evidence="1 2">
    <name type="scientific">Streblomastix strix</name>
    <dbReference type="NCBI Taxonomy" id="222440"/>
    <lineage>
        <taxon>Eukaryota</taxon>
        <taxon>Metamonada</taxon>
        <taxon>Preaxostyla</taxon>
        <taxon>Oxymonadida</taxon>
        <taxon>Streblomastigidae</taxon>
        <taxon>Streblomastix</taxon>
    </lineage>
</organism>
<proteinExistence type="predicted"/>
<name>A0A5J4W3C4_9EUKA</name>